<protein>
    <recommendedName>
        <fullName evidence="4">Large ribosomal subunit protein bL21c</fullName>
    </recommendedName>
</protein>
<dbReference type="GO" id="GO:0006412">
    <property type="term" value="P:translation"/>
    <property type="evidence" value="ECO:0007669"/>
    <property type="project" value="UniProtKB-UniRule"/>
</dbReference>
<evidence type="ECO:0000256" key="1">
    <source>
        <dbReference type="ARBA" id="ARBA00008563"/>
    </source>
</evidence>
<dbReference type="PANTHER" id="PTHR21349">
    <property type="entry name" value="50S RIBOSOMAL PROTEIN L21"/>
    <property type="match status" value="1"/>
</dbReference>
<reference evidence="6" key="1">
    <citation type="submission" date="2024-07" db="EMBL/GenBank/DDBJ databases">
        <authorList>
            <person name="Jiangping S."/>
            <person name="Xinsheng Q."/>
            <person name="Yuehong Y."/>
            <person name="Minyu L."/>
        </authorList>
    </citation>
    <scope>NUCLEOTIDE SEQUENCE</scope>
</reference>
<keyword evidence="4" id="KW-0699">rRNA-binding</keyword>
<gene>
    <name evidence="4 6" type="primary">rpl21</name>
</gene>
<dbReference type="EMBL" id="PQ140141">
    <property type="protein sequence ID" value="XDR06689.1"/>
    <property type="molecule type" value="Genomic_DNA"/>
</dbReference>
<evidence type="ECO:0000256" key="5">
    <source>
        <dbReference type="RuleBase" id="RU000563"/>
    </source>
</evidence>
<comment type="similarity">
    <text evidence="1 4 5">Belongs to the bacterial ribosomal protein bL21 family.</text>
</comment>
<comment type="function">
    <text evidence="4 5">This protein binds to 23S rRNA.</text>
</comment>
<keyword evidence="3 4" id="KW-0687">Ribonucleoprotein</keyword>
<geneLocation type="chloroplast" evidence="6"/>
<dbReference type="GO" id="GO:0009507">
    <property type="term" value="C:chloroplast"/>
    <property type="evidence" value="ECO:0007669"/>
    <property type="project" value="UniProtKB-SubCell"/>
</dbReference>
<evidence type="ECO:0000256" key="4">
    <source>
        <dbReference type="HAMAP-Rule" id="MF_01363"/>
    </source>
</evidence>
<organism evidence="6">
    <name type="scientific">Ophioglossum hongii</name>
    <dbReference type="NCBI Taxonomy" id="3238578"/>
    <lineage>
        <taxon>Eukaryota</taxon>
        <taxon>Viridiplantae</taxon>
        <taxon>Streptophyta</taxon>
        <taxon>Embryophyta</taxon>
        <taxon>Tracheophyta</taxon>
        <taxon>Polypodiopsida</taxon>
        <taxon>Ophioglossidae</taxon>
        <taxon>Ophioglossales</taxon>
        <taxon>Ophioglossaceae</taxon>
        <taxon>Ophioglossoideae</taxon>
        <taxon>Ophioglossum</taxon>
    </lineage>
</organism>
<comment type="subunit">
    <text evidence="4 5">Part of the 50S ribosomal subunit.</text>
</comment>
<accession>A0AB39U2J0</accession>
<proteinExistence type="inferred from homology"/>
<evidence type="ECO:0000256" key="2">
    <source>
        <dbReference type="ARBA" id="ARBA00022980"/>
    </source>
</evidence>
<dbReference type="GO" id="GO:0003735">
    <property type="term" value="F:structural constituent of ribosome"/>
    <property type="evidence" value="ECO:0007669"/>
    <property type="project" value="InterPro"/>
</dbReference>
<comment type="subcellular location">
    <subcellularLocation>
        <location evidence="4">Plastid</location>
        <location evidence="4">Chloroplast</location>
    </subcellularLocation>
</comment>
<evidence type="ECO:0000313" key="6">
    <source>
        <dbReference type="EMBL" id="XDR06689.1"/>
    </source>
</evidence>
<dbReference type="PANTHER" id="PTHR21349:SF0">
    <property type="entry name" value="LARGE RIBOSOMAL SUBUNIT PROTEIN BL21M"/>
    <property type="match status" value="1"/>
</dbReference>
<keyword evidence="4" id="KW-0694">RNA-binding</keyword>
<dbReference type="Pfam" id="PF00829">
    <property type="entry name" value="Ribosomal_L21p"/>
    <property type="match status" value="1"/>
</dbReference>
<dbReference type="GO" id="GO:0019843">
    <property type="term" value="F:rRNA binding"/>
    <property type="evidence" value="ECO:0007669"/>
    <property type="project" value="UniProtKB-UniRule"/>
</dbReference>
<dbReference type="InterPro" id="IPR001787">
    <property type="entry name" value="Ribosomal_bL21"/>
</dbReference>
<keyword evidence="6" id="KW-0150">Chloroplast</keyword>
<dbReference type="NCBIfam" id="TIGR00061">
    <property type="entry name" value="L21"/>
    <property type="match status" value="1"/>
</dbReference>
<sequence length="118" mass="13852">MDTYAIIETGGEQLRVEPGRFYDVRYSTPLEPEPLDWNIEVSINRVLLIRHESAINPGNPWLKGAAVKGRILKPCKGKKLIIYKMQSKKKMRRRLGYRQNYFRFVVDSICLDGEEFYQ</sequence>
<name>A0AB39U2J0_9MONI</name>
<dbReference type="GO" id="GO:1990904">
    <property type="term" value="C:ribonucleoprotein complex"/>
    <property type="evidence" value="ECO:0007669"/>
    <property type="project" value="UniProtKB-KW"/>
</dbReference>
<keyword evidence="2 4" id="KW-0689">Ribosomal protein</keyword>
<dbReference type="GO" id="GO:0005840">
    <property type="term" value="C:ribosome"/>
    <property type="evidence" value="ECO:0007669"/>
    <property type="project" value="UniProtKB-KW"/>
</dbReference>
<dbReference type="AlphaFoldDB" id="A0AB39U2J0"/>
<dbReference type="InterPro" id="IPR028909">
    <property type="entry name" value="bL21-like"/>
</dbReference>
<evidence type="ECO:0000256" key="3">
    <source>
        <dbReference type="ARBA" id="ARBA00023274"/>
    </source>
</evidence>
<keyword evidence="6" id="KW-0934">Plastid</keyword>
<dbReference type="InterPro" id="IPR036164">
    <property type="entry name" value="bL21-like_sf"/>
</dbReference>
<dbReference type="SUPFAM" id="SSF141091">
    <property type="entry name" value="L21p-like"/>
    <property type="match status" value="1"/>
</dbReference>
<dbReference type="EMBL" id="PQ140142">
    <property type="protein sequence ID" value="XDR06773.1"/>
    <property type="molecule type" value="Genomic_DNA"/>
</dbReference>
<dbReference type="HAMAP" id="MF_01363">
    <property type="entry name" value="Ribosomal_bL21"/>
    <property type="match status" value="1"/>
</dbReference>